<dbReference type="OrthoDB" id="5530243at2759"/>
<dbReference type="InterPro" id="IPR049128">
    <property type="entry name" value="Pop8-like_dom"/>
</dbReference>
<dbReference type="RefSeq" id="XP_031867953.1">
    <property type="nucleotide sequence ID" value="XM_032015684.1"/>
</dbReference>
<name>A0A370TIG5_9HELO</name>
<dbReference type="PANTHER" id="PTHR28173">
    <property type="entry name" value="RIBONUCLEASES P/MRP PROTEIN SUBUNIT POP8"/>
    <property type="match status" value="1"/>
</dbReference>
<evidence type="ECO:0000313" key="3">
    <source>
        <dbReference type="Proteomes" id="UP000254866"/>
    </source>
</evidence>
<dbReference type="Proteomes" id="UP000254866">
    <property type="component" value="Unassembled WGS sequence"/>
</dbReference>
<accession>A0A370TIG5</accession>
<dbReference type="Pfam" id="PF20976">
    <property type="entry name" value="Pop8"/>
    <property type="match status" value="1"/>
</dbReference>
<sequence>MASINADASAAIDLVNSATGALHNKMEKQRGHEITSKTIKAPPFSYACLELKTEALPSSTDLDEVTVRSYITSALTQFLGITGSAISVDILKIEGAECWVRVPRQDLSPFIAAVGGWTGLTEDGNVGWRIKAKGNWLSSLVTQTAVGKVWSD</sequence>
<dbReference type="GO" id="GO:0034965">
    <property type="term" value="P:intronic box C/D snoRNA processing"/>
    <property type="evidence" value="ECO:0007669"/>
    <property type="project" value="TreeGrafter"/>
</dbReference>
<dbReference type="GeneID" id="43599910"/>
<dbReference type="InterPro" id="IPR020347">
    <property type="entry name" value="Pop8"/>
</dbReference>
<dbReference type="STRING" id="2656787.A0A370TIG5"/>
<dbReference type="AlphaFoldDB" id="A0A370TIG5"/>
<proteinExistence type="predicted"/>
<dbReference type="GO" id="GO:0004526">
    <property type="term" value="F:ribonuclease P activity"/>
    <property type="evidence" value="ECO:0007669"/>
    <property type="project" value="TreeGrafter"/>
</dbReference>
<dbReference type="PANTHER" id="PTHR28173:SF1">
    <property type="entry name" value="RIBONUCLEASES P_MRP PROTEIN SUBUNIT POP8"/>
    <property type="match status" value="1"/>
</dbReference>
<keyword evidence="3" id="KW-1185">Reference proteome</keyword>
<dbReference type="GO" id="GO:0000294">
    <property type="term" value="P:nuclear-transcribed mRNA catabolic process, RNase MRP-dependent"/>
    <property type="evidence" value="ECO:0007669"/>
    <property type="project" value="TreeGrafter"/>
</dbReference>
<dbReference type="GO" id="GO:0000171">
    <property type="term" value="F:ribonuclease MRP activity"/>
    <property type="evidence" value="ECO:0007669"/>
    <property type="project" value="TreeGrafter"/>
</dbReference>
<organism evidence="2 3">
    <name type="scientific">Venustampulla echinocandica</name>
    <dbReference type="NCBI Taxonomy" id="2656787"/>
    <lineage>
        <taxon>Eukaryota</taxon>
        <taxon>Fungi</taxon>
        <taxon>Dikarya</taxon>
        <taxon>Ascomycota</taxon>
        <taxon>Pezizomycotina</taxon>
        <taxon>Leotiomycetes</taxon>
        <taxon>Helotiales</taxon>
        <taxon>Pleuroascaceae</taxon>
        <taxon>Venustampulla</taxon>
    </lineage>
</organism>
<evidence type="ECO:0000313" key="2">
    <source>
        <dbReference type="EMBL" id="RDL35130.1"/>
    </source>
</evidence>
<gene>
    <name evidence="2" type="ORF">BP5553_07061</name>
</gene>
<dbReference type="EMBL" id="NPIC01000006">
    <property type="protein sequence ID" value="RDL35130.1"/>
    <property type="molecule type" value="Genomic_DNA"/>
</dbReference>
<comment type="caution">
    <text evidence="2">The sequence shown here is derived from an EMBL/GenBank/DDBJ whole genome shotgun (WGS) entry which is preliminary data.</text>
</comment>
<feature type="domain" description="Ribonucleases P/MRP subunit Pop8-like" evidence="1">
    <location>
        <begin position="43"/>
        <end position="117"/>
    </location>
</feature>
<dbReference type="GO" id="GO:0000172">
    <property type="term" value="C:ribonuclease MRP complex"/>
    <property type="evidence" value="ECO:0007669"/>
    <property type="project" value="InterPro"/>
</dbReference>
<protein>
    <recommendedName>
        <fullName evidence="1">Ribonucleases P/MRP subunit Pop8-like domain-containing protein</fullName>
    </recommendedName>
</protein>
<reference evidence="2 3" key="1">
    <citation type="journal article" date="2018" name="IMA Fungus">
        <title>IMA Genome-F 9: Draft genome sequence of Annulohypoxylon stygium, Aspergillus mulundensis, Berkeleyomyces basicola (syn. Thielaviopsis basicola), Ceratocystis smalleyi, two Cercospora beticola strains, Coleophoma cylindrospora, Fusarium fracticaudum, Phialophora cf. hyalina, and Morchella septimelata.</title>
        <authorList>
            <person name="Wingfield B.D."/>
            <person name="Bills G.F."/>
            <person name="Dong Y."/>
            <person name="Huang W."/>
            <person name="Nel W.J."/>
            <person name="Swalarsk-Parry B.S."/>
            <person name="Vaghefi N."/>
            <person name="Wilken P.M."/>
            <person name="An Z."/>
            <person name="de Beer Z.W."/>
            <person name="De Vos L."/>
            <person name="Chen L."/>
            <person name="Duong T.A."/>
            <person name="Gao Y."/>
            <person name="Hammerbacher A."/>
            <person name="Kikkert J.R."/>
            <person name="Li Y."/>
            <person name="Li H."/>
            <person name="Li K."/>
            <person name="Li Q."/>
            <person name="Liu X."/>
            <person name="Ma X."/>
            <person name="Naidoo K."/>
            <person name="Pethybridge S.J."/>
            <person name="Sun J."/>
            <person name="Steenkamp E.T."/>
            <person name="van der Nest M.A."/>
            <person name="van Wyk S."/>
            <person name="Wingfield M.J."/>
            <person name="Xiong C."/>
            <person name="Yue Q."/>
            <person name="Zhang X."/>
        </authorList>
    </citation>
    <scope>NUCLEOTIDE SEQUENCE [LARGE SCALE GENOMIC DNA]</scope>
    <source>
        <strain evidence="2 3">BP 5553</strain>
    </source>
</reference>
<evidence type="ECO:0000259" key="1">
    <source>
        <dbReference type="Pfam" id="PF20976"/>
    </source>
</evidence>
<dbReference type="GO" id="GO:0005655">
    <property type="term" value="C:nucleolar ribonuclease P complex"/>
    <property type="evidence" value="ECO:0007669"/>
    <property type="project" value="InterPro"/>
</dbReference>
<dbReference type="GO" id="GO:0008033">
    <property type="term" value="P:tRNA processing"/>
    <property type="evidence" value="ECO:0007669"/>
    <property type="project" value="InterPro"/>
</dbReference>